<evidence type="ECO:0000256" key="9">
    <source>
        <dbReference type="ARBA" id="ARBA00023204"/>
    </source>
</evidence>
<dbReference type="InterPro" id="IPR011335">
    <property type="entry name" value="Restrct_endonuc-II-like"/>
</dbReference>
<feature type="domain" description="RecC C-terminal" evidence="12">
    <location>
        <begin position="809"/>
        <end position="1035"/>
    </location>
</feature>
<dbReference type="RefSeq" id="WP_179502608.1">
    <property type="nucleotide sequence ID" value="NZ_JACCAA010000001.1"/>
</dbReference>
<dbReference type="Pfam" id="PF04257">
    <property type="entry name" value="Exonuc_V_gamma"/>
    <property type="match status" value="1"/>
</dbReference>
<evidence type="ECO:0000256" key="2">
    <source>
        <dbReference type="ARBA" id="ARBA00022741"/>
    </source>
</evidence>
<dbReference type="Gene3D" id="1.10.10.160">
    <property type="match status" value="1"/>
</dbReference>
<dbReference type="HAMAP" id="MF_01486">
    <property type="entry name" value="RecC"/>
    <property type="match status" value="1"/>
</dbReference>
<evidence type="ECO:0000313" key="13">
    <source>
        <dbReference type="EMBL" id="NYG59574.1"/>
    </source>
</evidence>
<dbReference type="PIRSF" id="PIRSF000980">
    <property type="entry name" value="RecC"/>
    <property type="match status" value="1"/>
</dbReference>
<evidence type="ECO:0000256" key="3">
    <source>
        <dbReference type="ARBA" id="ARBA00022763"/>
    </source>
</evidence>
<gene>
    <name evidence="10" type="primary">recC</name>
    <name evidence="13" type="ORF">BJ980_002497</name>
</gene>
<name>A0A7Y9S4I4_9ACTN</name>
<evidence type="ECO:0000256" key="1">
    <source>
        <dbReference type="ARBA" id="ARBA00022722"/>
    </source>
</evidence>
<evidence type="ECO:0000256" key="8">
    <source>
        <dbReference type="ARBA" id="ARBA00023125"/>
    </source>
</evidence>
<dbReference type="SUPFAM" id="SSF52980">
    <property type="entry name" value="Restriction endonuclease-like"/>
    <property type="match status" value="1"/>
</dbReference>
<dbReference type="Pfam" id="PF17946">
    <property type="entry name" value="RecC_C"/>
    <property type="match status" value="1"/>
</dbReference>
<evidence type="ECO:0000313" key="14">
    <source>
        <dbReference type="Proteomes" id="UP000540656"/>
    </source>
</evidence>
<dbReference type="PANTHER" id="PTHR30591">
    <property type="entry name" value="RECBCD ENZYME SUBUNIT RECC"/>
    <property type="match status" value="1"/>
</dbReference>
<dbReference type="GO" id="GO:0003677">
    <property type="term" value="F:DNA binding"/>
    <property type="evidence" value="ECO:0007669"/>
    <property type="project" value="UniProtKB-UniRule"/>
</dbReference>
<comment type="function">
    <text evidence="10">A helicase/nuclease that prepares dsDNA breaks (DSB) for recombinational DNA repair. Binds to DSBs and unwinds DNA via a highly rapid and processive ATP-dependent bidirectional helicase activity. Unwinds dsDNA until it encounters a Chi (crossover hotspot instigator) sequence from the 3' direction. Cuts ssDNA a few nucleotides 3' to the Chi site. The properties and activities of the enzyme are changed at Chi. The Chi-altered holoenzyme produces a long 3'-ssDNA overhang and facilitates RecA-binding to the ssDNA for homologous DNA recombination and repair. Holoenzyme degrades any linearized DNA that is unable to undergo homologous recombination. In the holoenzyme this subunit recognizes the wild-type Chi sequence, and when added to isolated RecB increases its ATP-dependent helicase processivity.</text>
</comment>
<dbReference type="NCBIfam" id="TIGR01450">
    <property type="entry name" value="recC"/>
    <property type="match status" value="1"/>
</dbReference>
<keyword evidence="5 10" id="KW-0347">Helicase</keyword>
<dbReference type="EMBL" id="JACCAA010000001">
    <property type="protein sequence ID" value="NYG59574.1"/>
    <property type="molecule type" value="Genomic_DNA"/>
</dbReference>
<dbReference type="GO" id="GO:0005524">
    <property type="term" value="F:ATP binding"/>
    <property type="evidence" value="ECO:0007669"/>
    <property type="project" value="UniProtKB-UniRule"/>
</dbReference>
<dbReference type="SUPFAM" id="SSF52540">
    <property type="entry name" value="P-loop containing nucleoside triphosphate hydrolases"/>
    <property type="match status" value="2"/>
</dbReference>
<proteinExistence type="inferred from homology"/>
<keyword evidence="14" id="KW-1185">Reference proteome</keyword>
<dbReference type="GO" id="GO:0000724">
    <property type="term" value="P:double-strand break repair via homologous recombination"/>
    <property type="evidence" value="ECO:0007669"/>
    <property type="project" value="UniProtKB-UniRule"/>
</dbReference>
<evidence type="ECO:0000256" key="5">
    <source>
        <dbReference type="ARBA" id="ARBA00022806"/>
    </source>
</evidence>
<evidence type="ECO:0000256" key="6">
    <source>
        <dbReference type="ARBA" id="ARBA00022839"/>
    </source>
</evidence>
<evidence type="ECO:0000256" key="7">
    <source>
        <dbReference type="ARBA" id="ARBA00022840"/>
    </source>
</evidence>
<dbReference type="AlphaFoldDB" id="A0A7Y9S4I4"/>
<keyword evidence="2 10" id="KW-0547">Nucleotide-binding</keyword>
<dbReference type="GO" id="GO:0003678">
    <property type="term" value="F:DNA helicase activity"/>
    <property type="evidence" value="ECO:0007669"/>
    <property type="project" value="UniProtKB-UniRule"/>
</dbReference>
<comment type="similarity">
    <text evidence="10">Belongs to the RecC family.</text>
</comment>
<keyword evidence="4 10" id="KW-0378">Hydrolase</keyword>
<keyword evidence="1 10" id="KW-0540">Nuclease</keyword>
<dbReference type="InterPro" id="IPR006697">
    <property type="entry name" value="RecC"/>
</dbReference>
<keyword evidence="8 10" id="KW-0238">DNA-binding</keyword>
<dbReference type="Gene3D" id="3.40.50.300">
    <property type="entry name" value="P-loop containing nucleotide triphosphate hydrolases"/>
    <property type="match status" value="2"/>
</dbReference>
<keyword evidence="6 10" id="KW-0269">Exonuclease</keyword>
<comment type="miscellaneous">
    <text evidence="10">In the RecBCD complex, RecB has a slow 3'-5' helicase, an exonuclease activity and loads RecA onto ssDNA, RecD has a fast 5'-3' helicase activity, while RecC stimulates the ATPase and processivity of the RecB helicase and contributes to recognition of the Chi site.</text>
</comment>
<dbReference type="InterPro" id="IPR013986">
    <property type="entry name" value="DExx_box_DNA_helicase_dom_sf"/>
</dbReference>
<dbReference type="InterPro" id="IPR041500">
    <property type="entry name" value="RecC_C"/>
</dbReference>
<accession>A0A7Y9S4I4</accession>
<evidence type="ECO:0000256" key="11">
    <source>
        <dbReference type="SAM" id="MobiDB-lite"/>
    </source>
</evidence>
<dbReference type="PANTHER" id="PTHR30591:SF1">
    <property type="entry name" value="RECBCD ENZYME SUBUNIT RECC"/>
    <property type="match status" value="1"/>
</dbReference>
<evidence type="ECO:0000259" key="12">
    <source>
        <dbReference type="Pfam" id="PF17946"/>
    </source>
</evidence>
<evidence type="ECO:0000256" key="10">
    <source>
        <dbReference type="HAMAP-Rule" id="MF_01486"/>
    </source>
</evidence>
<keyword evidence="9 10" id="KW-0234">DNA repair</keyword>
<feature type="region of interest" description="Disordered" evidence="11">
    <location>
        <begin position="332"/>
        <end position="352"/>
    </location>
</feature>
<dbReference type="Proteomes" id="UP000540656">
    <property type="component" value="Unassembled WGS sequence"/>
</dbReference>
<dbReference type="GO" id="GO:0009338">
    <property type="term" value="C:exodeoxyribonuclease V complex"/>
    <property type="evidence" value="ECO:0007669"/>
    <property type="project" value="InterPro"/>
</dbReference>
<comment type="caution">
    <text evidence="13">The sequence shown here is derived from an EMBL/GenBank/DDBJ whole genome shotgun (WGS) entry which is preliminary data.</text>
</comment>
<keyword evidence="3 10" id="KW-0227">DNA damage</keyword>
<keyword evidence="7 10" id="KW-0067">ATP-binding</keyword>
<dbReference type="InterPro" id="IPR027417">
    <property type="entry name" value="P-loop_NTPase"/>
</dbReference>
<sequence>MTLWIHRAERTDLLADGLAALLAQPADDPFAEELVVVPARGVERWLSQRLSHRLGTGASGRDGLCAGIDFPSPRSLVAEVLGATHEDPWAADALVWPLLACMDECLDETWFRTVAEHLGHFHTGDEAELRRGRRHAVASRVARLFSAYAVQRPLLLADWSAGSDRPESDGRGGELDADLCWQPELWRRVTERIDAPAPHERLADVITRLAEDPASFDLPARINLFGHTRIPESEVSLLEALAGHHDVHLWLPHPSPALWDRLAGEQRGSIERSRDETHFLVEHPLLTTLGRDVRELQGLLSLTEARHEHLPRAAEAPDDLLHWLQGDLRDDHLGPRPGAGRTLREGDRSVSVHSCHGPARQVQVLRETLLAMLEEDPTLEPRDVLVMCPDIETYAPLITAAFGLGDVVEGGHPAHTLRVRLADRALTQTNALLGVAATLLDLAGGRTTASEVLDLAQVEPVRQRFGFSDDDLAALTGWVREAGIRWSFDKEHRSAFGLGDVVQNTWQFGLDRVLTGVAVSADAEAWFDATLPLDDVSSNRVELAGRLAEFVDRLRRATDLLVGTRPLSEWMTALTDGTQALTRVDRDDAWQSGQLQREFADVLRDAGSLAETPLRLADVRSLLDRHLAGRPTRANFRTGTLTVCTMVPMRSVPHRVVCLLGLDDGVFPRTGLADGDDVLARRPFTGERDVRSEDRQLLLDAVMAAGERLVITYTGANEHTGQPRPPAVPLGELLDALDRTTDQPVRTSIVIQHPLQPFDPKNLEPGRLGVPDQPFTFDRTALVAARAAGAQRPGRPGFLDHPLSVPLVDDVGLDDLTRFFRHPVKGFFSALDVSLPWESDPVPDAMPVAIDALESWAVGDRMLADMLDGIHPDRAQQLEWRRGTLPPGQLGWRTAGEIREQAMALAMLALTHRQVPGRSIDVDAALPGGRRLSGTIPRVYGDRLVSVGYSRLGPKQTLLAWIQLLALSTADPDRNWTALVIGRRARGTQPQTLLLGPLDERAPALLADLVALYDEGRRRPLPLPLKTSHAWANAARTGGMPIREADGKWKTKRYEGEDADPAHVRVWGPYAAIDALLPELGEMAERLWSPLFQFEKGSL</sequence>
<comment type="subunit">
    <text evidence="10">Heterotrimer of RecB, RecC and RecD. All subunits contribute to DNA-binding.</text>
</comment>
<reference evidence="13 14" key="1">
    <citation type="submission" date="2020-07" db="EMBL/GenBank/DDBJ databases">
        <title>Sequencing the genomes of 1000 actinobacteria strains.</title>
        <authorList>
            <person name="Klenk H.-P."/>
        </authorList>
    </citation>
    <scope>NUCLEOTIDE SEQUENCE [LARGE SCALE GENOMIC DNA]</scope>
    <source>
        <strain evidence="13 14">DSM 23819</strain>
    </source>
</reference>
<organism evidence="13 14">
    <name type="scientific">Nocardioides daedukensis</name>
    <dbReference type="NCBI Taxonomy" id="634462"/>
    <lineage>
        <taxon>Bacteria</taxon>
        <taxon>Bacillati</taxon>
        <taxon>Actinomycetota</taxon>
        <taxon>Actinomycetes</taxon>
        <taxon>Propionibacteriales</taxon>
        <taxon>Nocardioidaceae</taxon>
        <taxon>Nocardioides</taxon>
    </lineage>
</organism>
<evidence type="ECO:0000256" key="4">
    <source>
        <dbReference type="ARBA" id="ARBA00022801"/>
    </source>
</evidence>
<protein>
    <recommendedName>
        <fullName evidence="10">RecBCD enzyme subunit RecC</fullName>
    </recommendedName>
    <alternativeName>
        <fullName evidence="10">Exonuclease V subunit RecC</fullName>
        <shortName evidence="10">ExoV subunit RecC</shortName>
    </alternativeName>
    <alternativeName>
        <fullName evidence="10">Helicase/nuclease RecBCD subunit RecC</fullName>
    </alternativeName>
</protein>
<dbReference type="GO" id="GO:0008854">
    <property type="term" value="F:exodeoxyribonuclease V activity"/>
    <property type="evidence" value="ECO:0007669"/>
    <property type="project" value="InterPro"/>
</dbReference>
<dbReference type="Gene3D" id="3.40.50.10930">
    <property type="match status" value="1"/>
</dbReference>